<feature type="region of interest" description="Disordered" evidence="1">
    <location>
        <begin position="30"/>
        <end position="74"/>
    </location>
</feature>
<name>A0A9W6W930_9ACTN</name>
<protein>
    <submittedName>
        <fullName evidence="2">Uncharacterized protein</fullName>
    </submittedName>
</protein>
<dbReference type="Proteomes" id="UP001165079">
    <property type="component" value="Unassembled WGS sequence"/>
</dbReference>
<keyword evidence="3" id="KW-1185">Reference proteome</keyword>
<evidence type="ECO:0000256" key="1">
    <source>
        <dbReference type="SAM" id="MobiDB-lite"/>
    </source>
</evidence>
<sequence length="74" mass="7811">MEAIGRVEAACTSDALRDGEVWLQAALAQSRPGPATLRTIPERVTDGPPPRGLASRRHPCRGPVRGPGRANASQ</sequence>
<reference evidence="2" key="1">
    <citation type="submission" date="2023-03" db="EMBL/GenBank/DDBJ databases">
        <title>Actinorhabdospora filicis NBRC 111898.</title>
        <authorList>
            <person name="Ichikawa N."/>
            <person name="Sato H."/>
            <person name="Tonouchi N."/>
        </authorList>
    </citation>
    <scope>NUCLEOTIDE SEQUENCE</scope>
    <source>
        <strain evidence="2">NBRC 111898</strain>
    </source>
</reference>
<accession>A0A9W6W930</accession>
<dbReference type="EMBL" id="BSTX01000002">
    <property type="protein sequence ID" value="GLZ78154.1"/>
    <property type="molecule type" value="Genomic_DNA"/>
</dbReference>
<proteinExistence type="predicted"/>
<comment type="caution">
    <text evidence="2">The sequence shown here is derived from an EMBL/GenBank/DDBJ whole genome shotgun (WGS) entry which is preliminary data.</text>
</comment>
<dbReference type="AlphaFoldDB" id="A0A9W6W930"/>
<organism evidence="2 3">
    <name type="scientific">Actinorhabdospora filicis</name>
    <dbReference type="NCBI Taxonomy" id="1785913"/>
    <lineage>
        <taxon>Bacteria</taxon>
        <taxon>Bacillati</taxon>
        <taxon>Actinomycetota</taxon>
        <taxon>Actinomycetes</taxon>
        <taxon>Micromonosporales</taxon>
        <taxon>Micromonosporaceae</taxon>
        <taxon>Actinorhabdospora</taxon>
    </lineage>
</organism>
<evidence type="ECO:0000313" key="3">
    <source>
        <dbReference type="Proteomes" id="UP001165079"/>
    </source>
</evidence>
<gene>
    <name evidence="2" type="ORF">Afil01_29610</name>
</gene>
<evidence type="ECO:0000313" key="2">
    <source>
        <dbReference type="EMBL" id="GLZ78154.1"/>
    </source>
</evidence>